<dbReference type="AlphaFoldDB" id="A0AA97P9B1"/>
<protein>
    <submittedName>
        <fullName evidence="1">Uncharacterized protein</fullName>
    </submittedName>
</protein>
<evidence type="ECO:0000313" key="1">
    <source>
        <dbReference type="EMBL" id="ELQ44261.1"/>
    </source>
</evidence>
<accession>A0AA97P9B1</accession>
<reference evidence="1" key="1">
    <citation type="journal article" date="2012" name="PLoS Genet.">
        <title>Comparative analysis of the genomes of two field isolates of the rice blast fungus Magnaporthe oryzae.</title>
        <authorList>
            <person name="Xue M."/>
            <person name="Yang J."/>
            <person name="Li Z."/>
            <person name="Hu S."/>
            <person name="Yao N."/>
            <person name="Dean R.A."/>
            <person name="Zhao W."/>
            <person name="Shen M."/>
            <person name="Zhang H."/>
            <person name="Li C."/>
            <person name="Liu L."/>
            <person name="Cao L."/>
            <person name="Xu X."/>
            <person name="Xing Y."/>
            <person name="Hsiang T."/>
            <person name="Zhang Z."/>
            <person name="Xu J.R."/>
            <person name="Peng Y.L."/>
        </authorList>
    </citation>
    <scope>NUCLEOTIDE SEQUENCE</scope>
    <source>
        <strain evidence="1">Y34</strain>
    </source>
</reference>
<dbReference type="Proteomes" id="UP000011086">
    <property type="component" value="Unassembled WGS sequence"/>
</dbReference>
<dbReference type="EMBL" id="JH793109">
    <property type="protein sequence ID" value="ELQ44261.1"/>
    <property type="molecule type" value="Genomic_DNA"/>
</dbReference>
<organism evidence="1">
    <name type="scientific">Pyricularia oryzae (strain Y34)</name>
    <name type="common">Rice blast fungus</name>
    <name type="synonym">Magnaporthe oryzae</name>
    <dbReference type="NCBI Taxonomy" id="1143189"/>
    <lineage>
        <taxon>Eukaryota</taxon>
        <taxon>Fungi</taxon>
        <taxon>Dikarya</taxon>
        <taxon>Ascomycota</taxon>
        <taxon>Pezizomycotina</taxon>
        <taxon>Sordariomycetes</taxon>
        <taxon>Sordariomycetidae</taxon>
        <taxon>Magnaporthales</taxon>
        <taxon>Pyriculariaceae</taxon>
        <taxon>Pyricularia</taxon>
    </lineage>
</organism>
<gene>
    <name evidence="1" type="ORF">OOU_Y34scaffold00094g51</name>
</gene>
<proteinExistence type="predicted"/>
<name>A0AA97P9B1_PYRO3</name>
<sequence length="75" mass="8214">MAASKRATASAPRLASPPPQALLQHAAPVFLGGVRERVAGGDLAVRLRVWMGEQLISDWRNLGRGLRLRSSQRRK</sequence>